<evidence type="ECO:0000256" key="1">
    <source>
        <dbReference type="ARBA" id="ARBA00008668"/>
    </source>
</evidence>
<keyword evidence="4" id="KW-1185">Reference proteome</keyword>
<dbReference type="SUPFAM" id="SSF52266">
    <property type="entry name" value="SGNH hydrolase"/>
    <property type="match status" value="1"/>
</dbReference>
<dbReference type="InterPro" id="IPR036514">
    <property type="entry name" value="SGNH_hydro_sf"/>
</dbReference>
<protein>
    <submittedName>
        <fullName evidence="3">OLC1v1014911C1</fullName>
    </submittedName>
</protein>
<name>A0AAV1E5R4_OLDCO</name>
<dbReference type="PANTHER" id="PTHR45642">
    <property type="entry name" value="GDSL ESTERASE/LIPASE EXL3"/>
    <property type="match status" value="1"/>
</dbReference>
<feature type="chain" id="PRO_5043673454" evidence="2">
    <location>
        <begin position="30"/>
        <end position="311"/>
    </location>
</feature>
<dbReference type="GO" id="GO:0016788">
    <property type="term" value="F:hydrolase activity, acting on ester bonds"/>
    <property type="evidence" value="ECO:0007669"/>
    <property type="project" value="InterPro"/>
</dbReference>
<dbReference type="InterPro" id="IPR001087">
    <property type="entry name" value="GDSL"/>
</dbReference>
<sequence length="311" mass="34178">MGIPRKEAISLLDFILIAWLFAITSDAQAIVPALITFADSLGFTSYPLAYLSPRASGKNLLIGASFASAASGYDDRTAHLNNALSISQQVKHFQEYIKKLERIAGPKNASLIIKDALYVIGFGTADFNQNYYINPAINKVYTPDQYSSYLIGKFSSFIKDLYGLGARRIGVTSLPPLGCTPAARILYGRPHGQGGCVAKQNRDALLFNMKLNHTSSRLLKQLPGLKLAVFDIFKPFYDFIKSPSDYGFKETTRGCCRTGAVQNTAFLCNKRLRGTCRNATEYVFWDGVHLSEAANQFVADSLISQGISLII</sequence>
<evidence type="ECO:0000256" key="2">
    <source>
        <dbReference type="SAM" id="SignalP"/>
    </source>
</evidence>
<evidence type="ECO:0000313" key="4">
    <source>
        <dbReference type="Proteomes" id="UP001161247"/>
    </source>
</evidence>
<dbReference type="InterPro" id="IPR035669">
    <property type="entry name" value="SGNH_plant_lipase-like"/>
</dbReference>
<dbReference type="PANTHER" id="PTHR45642:SF35">
    <property type="entry name" value="GDSL ESTERASE_LIPASE APG"/>
    <property type="match status" value="1"/>
</dbReference>
<dbReference type="Gene3D" id="3.40.50.1110">
    <property type="entry name" value="SGNH hydrolase"/>
    <property type="match status" value="1"/>
</dbReference>
<dbReference type="CDD" id="cd01837">
    <property type="entry name" value="SGNH_plant_lipase_like"/>
    <property type="match status" value="1"/>
</dbReference>
<gene>
    <name evidence="3" type="ORF">OLC1_LOCUS21054</name>
</gene>
<dbReference type="InterPro" id="IPR050592">
    <property type="entry name" value="GDSL_lipolytic_enzyme"/>
</dbReference>
<reference evidence="3" key="1">
    <citation type="submission" date="2023-03" db="EMBL/GenBank/DDBJ databases">
        <authorList>
            <person name="Julca I."/>
        </authorList>
    </citation>
    <scope>NUCLEOTIDE SEQUENCE</scope>
</reference>
<comment type="similarity">
    <text evidence="1">Belongs to the 'GDSL' lipolytic enzyme family.</text>
</comment>
<proteinExistence type="inferred from homology"/>
<evidence type="ECO:0000313" key="3">
    <source>
        <dbReference type="EMBL" id="CAI9114239.1"/>
    </source>
</evidence>
<organism evidence="3 4">
    <name type="scientific">Oldenlandia corymbosa var. corymbosa</name>
    <dbReference type="NCBI Taxonomy" id="529605"/>
    <lineage>
        <taxon>Eukaryota</taxon>
        <taxon>Viridiplantae</taxon>
        <taxon>Streptophyta</taxon>
        <taxon>Embryophyta</taxon>
        <taxon>Tracheophyta</taxon>
        <taxon>Spermatophyta</taxon>
        <taxon>Magnoliopsida</taxon>
        <taxon>eudicotyledons</taxon>
        <taxon>Gunneridae</taxon>
        <taxon>Pentapetalae</taxon>
        <taxon>asterids</taxon>
        <taxon>lamiids</taxon>
        <taxon>Gentianales</taxon>
        <taxon>Rubiaceae</taxon>
        <taxon>Rubioideae</taxon>
        <taxon>Spermacoceae</taxon>
        <taxon>Hedyotis-Oldenlandia complex</taxon>
        <taxon>Oldenlandia</taxon>
    </lineage>
</organism>
<dbReference type="EMBL" id="OX459124">
    <property type="protein sequence ID" value="CAI9114239.1"/>
    <property type="molecule type" value="Genomic_DNA"/>
</dbReference>
<accession>A0AAV1E5R4</accession>
<dbReference type="AlphaFoldDB" id="A0AAV1E5R4"/>
<dbReference type="Pfam" id="PF00657">
    <property type="entry name" value="Lipase_GDSL"/>
    <property type="match status" value="1"/>
</dbReference>
<keyword evidence="2" id="KW-0732">Signal</keyword>
<feature type="signal peptide" evidence="2">
    <location>
        <begin position="1"/>
        <end position="29"/>
    </location>
</feature>
<dbReference type="Proteomes" id="UP001161247">
    <property type="component" value="Chromosome 7"/>
</dbReference>
<dbReference type="GO" id="GO:0048046">
    <property type="term" value="C:apoplast"/>
    <property type="evidence" value="ECO:0007669"/>
    <property type="project" value="TreeGrafter"/>
</dbReference>